<reference evidence="2 3" key="1">
    <citation type="submission" date="2019-05" db="EMBL/GenBank/DDBJ databases">
        <title>Another draft genome of Portunus trituberculatus and its Hox gene families provides insights of decapod evolution.</title>
        <authorList>
            <person name="Jeong J.-H."/>
            <person name="Song I."/>
            <person name="Kim S."/>
            <person name="Choi T."/>
            <person name="Kim D."/>
            <person name="Ryu S."/>
            <person name="Kim W."/>
        </authorList>
    </citation>
    <scope>NUCLEOTIDE SEQUENCE [LARGE SCALE GENOMIC DNA]</scope>
    <source>
        <tissue evidence="2">Muscle</tissue>
    </source>
</reference>
<evidence type="ECO:0000256" key="1">
    <source>
        <dbReference type="SAM" id="MobiDB-lite"/>
    </source>
</evidence>
<proteinExistence type="predicted"/>
<feature type="compositionally biased region" description="Basic and acidic residues" evidence="1">
    <location>
        <begin position="19"/>
        <end position="29"/>
    </location>
</feature>
<gene>
    <name evidence="2" type="ORF">E2C01_056600</name>
</gene>
<dbReference type="Proteomes" id="UP000324222">
    <property type="component" value="Unassembled WGS sequence"/>
</dbReference>
<feature type="region of interest" description="Disordered" evidence="1">
    <location>
        <begin position="1"/>
        <end position="29"/>
    </location>
</feature>
<keyword evidence="3" id="KW-1185">Reference proteome</keyword>
<dbReference type="AlphaFoldDB" id="A0A5B7GYP0"/>
<dbReference type="EMBL" id="VSRR010019767">
    <property type="protein sequence ID" value="MPC62515.1"/>
    <property type="molecule type" value="Genomic_DNA"/>
</dbReference>
<accession>A0A5B7GYP0</accession>
<comment type="caution">
    <text evidence="2">The sequence shown here is derived from an EMBL/GenBank/DDBJ whole genome shotgun (WGS) entry which is preliminary data.</text>
</comment>
<protein>
    <submittedName>
        <fullName evidence="2">Uncharacterized protein</fullName>
    </submittedName>
</protein>
<evidence type="ECO:0000313" key="3">
    <source>
        <dbReference type="Proteomes" id="UP000324222"/>
    </source>
</evidence>
<organism evidence="2 3">
    <name type="scientific">Portunus trituberculatus</name>
    <name type="common">Swimming crab</name>
    <name type="synonym">Neptunus trituberculatus</name>
    <dbReference type="NCBI Taxonomy" id="210409"/>
    <lineage>
        <taxon>Eukaryota</taxon>
        <taxon>Metazoa</taxon>
        <taxon>Ecdysozoa</taxon>
        <taxon>Arthropoda</taxon>
        <taxon>Crustacea</taxon>
        <taxon>Multicrustacea</taxon>
        <taxon>Malacostraca</taxon>
        <taxon>Eumalacostraca</taxon>
        <taxon>Eucarida</taxon>
        <taxon>Decapoda</taxon>
        <taxon>Pleocyemata</taxon>
        <taxon>Brachyura</taxon>
        <taxon>Eubrachyura</taxon>
        <taxon>Portunoidea</taxon>
        <taxon>Portunidae</taxon>
        <taxon>Portuninae</taxon>
        <taxon>Portunus</taxon>
    </lineage>
</organism>
<sequence>MTLAAAPCHHSGSGRHNNHNNEPRDASWH</sequence>
<evidence type="ECO:0000313" key="2">
    <source>
        <dbReference type="EMBL" id="MPC62515.1"/>
    </source>
</evidence>
<name>A0A5B7GYP0_PORTR</name>